<dbReference type="EMBL" id="PVWQ01000015">
    <property type="protein sequence ID" value="RDW63101.1"/>
    <property type="molecule type" value="Genomic_DNA"/>
</dbReference>
<dbReference type="Gene3D" id="3.40.525.10">
    <property type="entry name" value="CRAL-TRIO lipid binding domain"/>
    <property type="match status" value="1"/>
</dbReference>
<dbReference type="STRING" id="1810919.A0A3D8QN17"/>
<name>A0A3D8QN17_9EURO</name>
<dbReference type="FunFam" id="3.40.525.10:FF:000013">
    <property type="entry name" value="Phosphatidylinositol transfer protein PDR16"/>
    <property type="match status" value="1"/>
</dbReference>
<dbReference type="InterPro" id="IPR036273">
    <property type="entry name" value="CRAL/TRIO_N_dom_sf"/>
</dbReference>
<dbReference type="InterPro" id="IPR011074">
    <property type="entry name" value="CRAL/TRIO_N_dom"/>
</dbReference>
<organism evidence="3 4">
    <name type="scientific">Aspergillus mulundensis</name>
    <dbReference type="NCBI Taxonomy" id="1810919"/>
    <lineage>
        <taxon>Eukaryota</taxon>
        <taxon>Fungi</taxon>
        <taxon>Dikarya</taxon>
        <taxon>Ascomycota</taxon>
        <taxon>Pezizomycotina</taxon>
        <taxon>Eurotiomycetes</taxon>
        <taxon>Eurotiomycetidae</taxon>
        <taxon>Eurotiales</taxon>
        <taxon>Aspergillaceae</taxon>
        <taxon>Aspergillus</taxon>
        <taxon>Aspergillus subgen. Nidulantes</taxon>
    </lineage>
</organism>
<dbReference type="RefSeq" id="XP_026599290.1">
    <property type="nucleotide sequence ID" value="XM_026752228.1"/>
</dbReference>
<feature type="region of interest" description="Disordered" evidence="1">
    <location>
        <begin position="93"/>
        <end position="118"/>
    </location>
</feature>
<accession>A0A3D8QN17</accession>
<feature type="region of interest" description="Disordered" evidence="1">
    <location>
        <begin position="392"/>
        <end position="415"/>
    </location>
</feature>
<feature type="compositionally biased region" description="Low complexity" evidence="1">
    <location>
        <begin position="403"/>
        <end position="415"/>
    </location>
</feature>
<dbReference type="GeneID" id="38120582"/>
<dbReference type="SMART" id="SM01100">
    <property type="entry name" value="CRAL_TRIO_N"/>
    <property type="match status" value="1"/>
</dbReference>
<feature type="compositionally biased region" description="Polar residues" evidence="1">
    <location>
        <begin position="393"/>
        <end position="402"/>
    </location>
</feature>
<dbReference type="PANTHER" id="PTHR45824">
    <property type="entry name" value="GH16843P"/>
    <property type="match status" value="1"/>
</dbReference>
<dbReference type="PANTHER" id="PTHR45824:SF29">
    <property type="entry name" value="GH16843P"/>
    <property type="match status" value="1"/>
</dbReference>
<evidence type="ECO:0000313" key="4">
    <source>
        <dbReference type="Proteomes" id="UP000256690"/>
    </source>
</evidence>
<gene>
    <name evidence="3" type="ORF">DSM5745_10212</name>
</gene>
<reference evidence="3 4" key="1">
    <citation type="journal article" date="2018" name="IMA Fungus">
        <title>IMA Genome-F 9: Draft genome sequence of Annulohypoxylon stygium, Aspergillus mulundensis, Berkeleyomyces basicola (syn. Thielaviopsis basicola), Ceratocystis smalleyi, two Cercospora beticola strains, Coleophoma cylindrospora, Fusarium fracticaudum, Phialophora cf. hyalina, and Morchella septimelata.</title>
        <authorList>
            <person name="Wingfield B.D."/>
            <person name="Bills G.F."/>
            <person name="Dong Y."/>
            <person name="Huang W."/>
            <person name="Nel W.J."/>
            <person name="Swalarsk-Parry B.S."/>
            <person name="Vaghefi N."/>
            <person name="Wilken P.M."/>
            <person name="An Z."/>
            <person name="de Beer Z.W."/>
            <person name="De Vos L."/>
            <person name="Chen L."/>
            <person name="Duong T.A."/>
            <person name="Gao Y."/>
            <person name="Hammerbacher A."/>
            <person name="Kikkert J.R."/>
            <person name="Li Y."/>
            <person name="Li H."/>
            <person name="Li K."/>
            <person name="Li Q."/>
            <person name="Liu X."/>
            <person name="Ma X."/>
            <person name="Naidoo K."/>
            <person name="Pethybridge S.J."/>
            <person name="Sun J."/>
            <person name="Steenkamp E.T."/>
            <person name="van der Nest M.A."/>
            <person name="van Wyk S."/>
            <person name="Wingfield M.J."/>
            <person name="Xiong C."/>
            <person name="Yue Q."/>
            <person name="Zhang X."/>
        </authorList>
    </citation>
    <scope>NUCLEOTIDE SEQUENCE [LARGE SCALE GENOMIC DNA]</scope>
    <source>
        <strain evidence="3 4">DSM 5745</strain>
    </source>
</reference>
<dbReference type="Proteomes" id="UP000256690">
    <property type="component" value="Unassembled WGS sequence"/>
</dbReference>
<evidence type="ECO:0000313" key="3">
    <source>
        <dbReference type="EMBL" id="RDW63101.1"/>
    </source>
</evidence>
<comment type="caution">
    <text evidence="3">The sequence shown here is derived from an EMBL/GenBank/DDBJ whole genome shotgun (WGS) entry which is preliminary data.</text>
</comment>
<dbReference type="GO" id="GO:0071944">
    <property type="term" value="C:cell periphery"/>
    <property type="evidence" value="ECO:0007669"/>
    <property type="project" value="UniProtKB-ARBA"/>
</dbReference>
<evidence type="ECO:0000259" key="2">
    <source>
        <dbReference type="PROSITE" id="PS50191"/>
    </source>
</evidence>
<dbReference type="GO" id="GO:0008526">
    <property type="term" value="F:phosphatidylinositol transfer activity"/>
    <property type="evidence" value="ECO:0007669"/>
    <property type="project" value="TreeGrafter"/>
</dbReference>
<dbReference type="Pfam" id="PF00650">
    <property type="entry name" value="CRAL_TRIO"/>
    <property type="match status" value="1"/>
</dbReference>
<dbReference type="SUPFAM" id="SSF46938">
    <property type="entry name" value="CRAL/TRIO N-terminal domain"/>
    <property type="match status" value="1"/>
</dbReference>
<dbReference type="Pfam" id="PF03765">
    <property type="entry name" value="CRAL_TRIO_N"/>
    <property type="match status" value="1"/>
</dbReference>
<protein>
    <recommendedName>
        <fullName evidence="2">CRAL-TRIO domain-containing protein</fullName>
    </recommendedName>
</protein>
<dbReference type="PROSITE" id="PS50191">
    <property type="entry name" value="CRAL_TRIO"/>
    <property type="match status" value="1"/>
</dbReference>
<dbReference type="SUPFAM" id="SSF52087">
    <property type="entry name" value="CRAL/TRIO domain"/>
    <property type="match status" value="1"/>
</dbReference>
<feature type="compositionally biased region" description="Low complexity" evidence="1">
    <location>
        <begin position="62"/>
        <end position="74"/>
    </location>
</feature>
<feature type="compositionally biased region" description="Low complexity" evidence="1">
    <location>
        <begin position="1"/>
        <end position="16"/>
    </location>
</feature>
<feature type="region of interest" description="Disordered" evidence="1">
    <location>
        <begin position="1"/>
        <end position="74"/>
    </location>
</feature>
<dbReference type="InterPro" id="IPR036865">
    <property type="entry name" value="CRAL-TRIO_dom_sf"/>
</dbReference>
<proteinExistence type="predicted"/>
<evidence type="ECO:0000256" key="1">
    <source>
        <dbReference type="SAM" id="MobiDB-lite"/>
    </source>
</evidence>
<sequence length="415" mass="45794">MSTASTDTPAATIAPAPAQPAPPVNGDAVAADVEKLQVSDETQPTPPATESAPAPAPPAEPPVQEQPAAAPAPQLQETEIETIDSLNLPTSAADGLIQKPFPRPVESAKPTAPAQLTADQQAKYETVLKSVSEWATIPTTAAKNSPTEPVTDDERMFLTRECLLRYLRATKWNAPEAVARLQRTLTWRREYGLEQLTPDYISIENETGKQVLLGYDIHGRPCLYLLPSNQNTEKSDRQVQHLVFMLERAIDLMPADQETLALIVDYSQTKSGQNASIGQAKDTVHFLQNHYPERLGRALVINMPFIIMGFFKIVTPFLDPVTREKLKFNEKLSNHVPPTQLMKSVGGEVEFKYDHAAYWPALNKLAEIKQKEYRERWVKGGKRTGEYEHYLKTGTSPSVSQRESAATVTATAEAS</sequence>
<feature type="domain" description="CRAL-TRIO" evidence="2">
    <location>
        <begin position="200"/>
        <end position="353"/>
    </location>
</feature>
<keyword evidence="4" id="KW-1185">Reference proteome</keyword>
<dbReference type="OrthoDB" id="75724at2759"/>
<dbReference type="CDD" id="cd00170">
    <property type="entry name" value="SEC14"/>
    <property type="match status" value="1"/>
</dbReference>
<dbReference type="AlphaFoldDB" id="A0A3D8QN17"/>
<dbReference type="GO" id="GO:0008289">
    <property type="term" value="F:lipid binding"/>
    <property type="evidence" value="ECO:0007669"/>
    <property type="project" value="UniProtKB-ARBA"/>
</dbReference>
<dbReference type="InterPro" id="IPR052578">
    <property type="entry name" value="PI_Transfer_CRAL-TRIO"/>
</dbReference>
<dbReference type="InterPro" id="IPR001251">
    <property type="entry name" value="CRAL-TRIO_dom"/>
</dbReference>
<dbReference type="SMART" id="SM00516">
    <property type="entry name" value="SEC14"/>
    <property type="match status" value="1"/>
</dbReference>